<dbReference type="Proteomes" id="UP000027920">
    <property type="component" value="Unassembled WGS sequence"/>
</dbReference>
<evidence type="ECO:0000256" key="3">
    <source>
        <dbReference type="ARBA" id="ARBA00023125"/>
    </source>
</evidence>
<organism evidence="6 7">
    <name type="scientific">Exophiala aquamarina CBS 119918</name>
    <dbReference type="NCBI Taxonomy" id="1182545"/>
    <lineage>
        <taxon>Eukaryota</taxon>
        <taxon>Fungi</taxon>
        <taxon>Dikarya</taxon>
        <taxon>Ascomycota</taxon>
        <taxon>Pezizomycotina</taxon>
        <taxon>Eurotiomycetes</taxon>
        <taxon>Chaetothyriomycetidae</taxon>
        <taxon>Chaetothyriales</taxon>
        <taxon>Herpotrichiellaceae</taxon>
        <taxon>Exophiala</taxon>
    </lineage>
</organism>
<evidence type="ECO:0000256" key="4">
    <source>
        <dbReference type="ARBA" id="ARBA00023163"/>
    </source>
</evidence>
<dbReference type="GeneID" id="25286282"/>
<dbReference type="GO" id="GO:0000976">
    <property type="term" value="F:transcription cis-regulatory region binding"/>
    <property type="evidence" value="ECO:0007669"/>
    <property type="project" value="TreeGrafter"/>
</dbReference>
<keyword evidence="3" id="KW-0238">DNA-binding</keyword>
<reference evidence="6 7" key="1">
    <citation type="submission" date="2013-03" db="EMBL/GenBank/DDBJ databases">
        <title>The Genome Sequence of Exophiala aquamarina CBS 119918.</title>
        <authorList>
            <consortium name="The Broad Institute Genomics Platform"/>
            <person name="Cuomo C."/>
            <person name="de Hoog S."/>
            <person name="Gorbushina A."/>
            <person name="Walker B."/>
            <person name="Young S.K."/>
            <person name="Zeng Q."/>
            <person name="Gargeya S."/>
            <person name="Fitzgerald M."/>
            <person name="Haas B."/>
            <person name="Abouelleil A."/>
            <person name="Allen A.W."/>
            <person name="Alvarado L."/>
            <person name="Arachchi H.M."/>
            <person name="Berlin A.M."/>
            <person name="Chapman S.B."/>
            <person name="Gainer-Dewar J."/>
            <person name="Goldberg J."/>
            <person name="Griggs A."/>
            <person name="Gujja S."/>
            <person name="Hansen M."/>
            <person name="Howarth C."/>
            <person name="Imamovic A."/>
            <person name="Ireland A."/>
            <person name="Larimer J."/>
            <person name="McCowan C."/>
            <person name="Murphy C."/>
            <person name="Pearson M."/>
            <person name="Poon T.W."/>
            <person name="Priest M."/>
            <person name="Roberts A."/>
            <person name="Saif S."/>
            <person name="Shea T."/>
            <person name="Sisk P."/>
            <person name="Sykes S."/>
            <person name="Wortman J."/>
            <person name="Nusbaum C."/>
            <person name="Birren B."/>
        </authorList>
    </citation>
    <scope>NUCLEOTIDE SEQUENCE [LARGE SCALE GENOMIC DNA]</scope>
    <source>
        <strain evidence="6 7">CBS 119918</strain>
    </source>
</reference>
<keyword evidence="7" id="KW-1185">Reference proteome</keyword>
<dbReference type="EMBL" id="AMGV01000017">
    <property type="protein sequence ID" value="KEF52541.1"/>
    <property type="molecule type" value="Genomic_DNA"/>
</dbReference>
<accession>A0A072NY50</accession>
<sequence>MISCQLHQNYSTLYNVTLIAHRQLVSQEVLSALQSIESVHSLLLVCLWPVPQEHHFDDPSWEHIGLAINAALRFNCHNPLSENSPIRGWKVLGGAYANDLNITTQRKTWLACFNISTQLSIFLGFSPKFSTPRQFKELKKAKDGVYSSMAEQPSFPLLAQLELNQITCLYQSNIDTDEDISSYFTSAAMFDSMLDQVKQKYLACWNSNLEVIFHGSKLYLYALSFVLVSKVSSTTSVHISPNILAQHYLILQRGLHSALQLISAMTDISLSSSPATTNYPVRLLTFHAKSYFTHLYFAVMFIFRALVGSDHAIVLPQDRKTIVSALQDASKIFRSFPQHRDHARAAINIPLLVHILRERAQNRLASGSLLISRPHSLVVENRLGASLLFDCSFHVWEERNRTMTPVGTGPNILHHRCQKLKDHNSLSQKKISSWKTLSEQCPEYLPDTPKPSPFPPLPPDSILVPQSEEMLAPGSFNSVNDASTDWGWSEFDRDIADCGVSFELPPVPPVMKAVCDDDY</sequence>
<dbReference type="VEuPathDB" id="FungiDB:A1O9_11383"/>
<dbReference type="PANTHER" id="PTHR31845:SF17">
    <property type="entry name" value="ZN(II)2CYS6 TRANSCRIPTION FACTOR (EUROFUNG)"/>
    <property type="match status" value="1"/>
</dbReference>
<dbReference type="PANTHER" id="PTHR31845">
    <property type="entry name" value="FINGER DOMAIN PROTEIN, PUTATIVE-RELATED"/>
    <property type="match status" value="1"/>
</dbReference>
<gene>
    <name evidence="6" type="ORF">A1O9_11383</name>
</gene>
<dbReference type="STRING" id="1182545.A0A072NY50"/>
<dbReference type="RefSeq" id="XP_013255131.1">
    <property type="nucleotide sequence ID" value="XM_013399677.1"/>
</dbReference>
<dbReference type="OrthoDB" id="3163292at2759"/>
<evidence type="ECO:0000256" key="1">
    <source>
        <dbReference type="ARBA" id="ARBA00004123"/>
    </source>
</evidence>
<protein>
    <recommendedName>
        <fullName evidence="8">Transcription factor domain-containing protein</fullName>
    </recommendedName>
</protein>
<dbReference type="AlphaFoldDB" id="A0A072NY50"/>
<keyword evidence="4" id="KW-0804">Transcription</keyword>
<evidence type="ECO:0000313" key="7">
    <source>
        <dbReference type="Proteomes" id="UP000027920"/>
    </source>
</evidence>
<dbReference type="GO" id="GO:0000981">
    <property type="term" value="F:DNA-binding transcription factor activity, RNA polymerase II-specific"/>
    <property type="evidence" value="ECO:0007669"/>
    <property type="project" value="TreeGrafter"/>
</dbReference>
<evidence type="ECO:0000256" key="5">
    <source>
        <dbReference type="ARBA" id="ARBA00023242"/>
    </source>
</evidence>
<dbReference type="InterPro" id="IPR051089">
    <property type="entry name" value="prtT"/>
</dbReference>
<name>A0A072NY50_9EURO</name>
<evidence type="ECO:0008006" key="8">
    <source>
        <dbReference type="Google" id="ProtNLM"/>
    </source>
</evidence>
<evidence type="ECO:0000256" key="2">
    <source>
        <dbReference type="ARBA" id="ARBA00023015"/>
    </source>
</evidence>
<evidence type="ECO:0000313" key="6">
    <source>
        <dbReference type="EMBL" id="KEF52541.1"/>
    </source>
</evidence>
<dbReference type="HOGENOM" id="CLU_524805_0_0_1"/>
<proteinExistence type="predicted"/>
<dbReference type="GO" id="GO:0005634">
    <property type="term" value="C:nucleus"/>
    <property type="evidence" value="ECO:0007669"/>
    <property type="project" value="UniProtKB-SubCell"/>
</dbReference>
<keyword evidence="2" id="KW-0805">Transcription regulation</keyword>
<comment type="subcellular location">
    <subcellularLocation>
        <location evidence="1">Nucleus</location>
    </subcellularLocation>
</comment>
<comment type="caution">
    <text evidence="6">The sequence shown here is derived from an EMBL/GenBank/DDBJ whole genome shotgun (WGS) entry which is preliminary data.</text>
</comment>
<dbReference type="CDD" id="cd12148">
    <property type="entry name" value="fungal_TF_MHR"/>
    <property type="match status" value="1"/>
</dbReference>
<keyword evidence="5" id="KW-0539">Nucleus</keyword>